<keyword evidence="4" id="KW-1185">Reference proteome</keyword>
<feature type="region of interest" description="Disordered" evidence="2">
    <location>
        <begin position="692"/>
        <end position="731"/>
    </location>
</feature>
<comment type="caution">
    <text evidence="3">The sequence shown here is derived from an EMBL/GenBank/DDBJ whole genome shotgun (WGS) entry which is preliminary data.</text>
</comment>
<dbReference type="Proteomes" id="UP001165160">
    <property type="component" value="Unassembled WGS sequence"/>
</dbReference>
<evidence type="ECO:0000313" key="3">
    <source>
        <dbReference type="EMBL" id="GMI11370.1"/>
    </source>
</evidence>
<protein>
    <submittedName>
        <fullName evidence="3">Uncharacterized protein</fullName>
    </submittedName>
</protein>
<dbReference type="EMBL" id="BRXX01000428">
    <property type="protein sequence ID" value="GMI11370.1"/>
    <property type="molecule type" value="Genomic_DNA"/>
</dbReference>
<feature type="region of interest" description="Disordered" evidence="2">
    <location>
        <begin position="428"/>
        <end position="474"/>
    </location>
</feature>
<dbReference type="AlphaFoldDB" id="A0A9W7FFV9"/>
<sequence length="1023" mass="109276">MPRISSVSSRSSRKAQAESSPPDPQPGSGGGFDEFDNVAPPTESDFKIQSEYRSPYAGDVSLVNTTVPGDRTGLSLDISSVTAANTPLKDNGGKSRRGGMYHDMQTDDLDSGSGSGESLGEEMEEGEAPGPRAPSPPKSPVALDRGHKGSVYVDAKANPSSFNDESDEEDQEEQEVQVQKTPAQQTSLPADVDVNDLDSDSGESFGRVEEDEDVNEEEEDDKNDKRNNIEEEEPLGSAPTSPIAPVTPKVKKIDSKTSLSGSNYLSAAQVTAQSPLSPTSNEEDSNSYSGSDSDEENYGGGDDSPAENDSQFKMAISTATSLQTQLAQAHHQIETLLTKLVASRNSNKQLKQQIEIQKQQTVTQVEKARSDSTILVAAAHEAAAKSQSKTQAEQSSKILALQSTNDILAVEVDSLKLGIETKDSEIKSLKKQNKKLRDSKNSASTPPPLPKPTPLEPQPNPPAQTPPRAPSPAPAVDMLKLQHLERENLSLTTNLDNLQATLDHQKQLAALVEKTNLEEMKAKSHQVEQQTMLANTLTNQIAKLKLMQTKTEGKMVSEITKAKRDLKEALAKIKSNEAKIDKQAQDLKNATKQRSNMTQQLRVTSNNLKETQTKLTETEKKRQKGLEILKAYKTTQEDRHKKHVAKEAELQASFMTAKSGLKFSSAVREKQICKILQRCLIRVRICRDEAKRAAGKDLSSSPGNSPVNNKSNSPIASGDNDGNDDGSHRSKNLAEGLETALDELLQAFHESVEHKIHKERTTMQSAHDAVVEKLASSLASQPSPIANVSNITSASASNAKSQSKPTGGLPLSPATPTSKKIAAVATPVRTPVTTPANNPTTANNARMAELSAERDKKTPTTKKSFTSSIASIAGGLMGGGGGQKKESPGNMKVAELETKPAVKQQEAEALTRQKPAPAPQSAPAPSPSPAPRAMVMTPAPAPAPAPAQPMRPMMPAPTRVTQASQGNVNGGSPFDAFEAFDAFGAASNNSTSQNNASLNASLGSLGSFENFGGSNDSNPFDRI</sequence>
<feature type="compositionally biased region" description="Pro residues" evidence="2">
    <location>
        <begin position="445"/>
        <end position="473"/>
    </location>
</feature>
<feature type="coiled-coil region" evidence="1">
    <location>
        <begin position="333"/>
        <end position="371"/>
    </location>
</feature>
<feature type="compositionally biased region" description="Pro residues" evidence="2">
    <location>
        <begin position="939"/>
        <end position="955"/>
    </location>
</feature>
<evidence type="ECO:0000256" key="2">
    <source>
        <dbReference type="SAM" id="MobiDB-lite"/>
    </source>
</evidence>
<feature type="region of interest" description="Disordered" evidence="2">
    <location>
        <begin position="1"/>
        <end position="328"/>
    </location>
</feature>
<feature type="coiled-coil region" evidence="1">
    <location>
        <begin position="556"/>
        <end position="621"/>
    </location>
</feature>
<feature type="compositionally biased region" description="Low complexity" evidence="2">
    <location>
        <begin position="986"/>
        <end position="1007"/>
    </location>
</feature>
<feature type="compositionally biased region" description="Pro residues" evidence="2">
    <location>
        <begin position="916"/>
        <end position="930"/>
    </location>
</feature>
<feature type="compositionally biased region" description="Basic and acidic residues" evidence="2">
    <location>
        <begin position="900"/>
        <end position="911"/>
    </location>
</feature>
<evidence type="ECO:0000256" key="1">
    <source>
        <dbReference type="SAM" id="Coils"/>
    </source>
</evidence>
<feature type="compositionally biased region" description="Polar residues" evidence="2">
    <location>
        <begin position="256"/>
        <end position="291"/>
    </location>
</feature>
<gene>
    <name evidence="3" type="ORF">TrVE_jg4947</name>
</gene>
<feature type="compositionally biased region" description="Polar residues" evidence="2">
    <location>
        <begin position="698"/>
        <end position="715"/>
    </location>
</feature>
<keyword evidence="1" id="KW-0175">Coiled coil</keyword>
<feature type="coiled-coil region" evidence="1">
    <location>
        <begin position="481"/>
        <end position="515"/>
    </location>
</feature>
<name>A0A9W7FFV9_9STRA</name>
<feature type="region of interest" description="Disordered" evidence="2">
    <location>
        <begin position="986"/>
        <end position="1023"/>
    </location>
</feature>
<evidence type="ECO:0000313" key="4">
    <source>
        <dbReference type="Proteomes" id="UP001165160"/>
    </source>
</evidence>
<proteinExistence type="predicted"/>
<feature type="compositionally biased region" description="Low complexity" evidence="2">
    <location>
        <begin position="822"/>
        <end position="846"/>
    </location>
</feature>
<feature type="compositionally biased region" description="Acidic residues" evidence="2">
    <location>
        <begin position="164"/>
        <end position="175"/>
    </location>
</feature>
<accession>A0A9W7FFV9</accession>
<feature type="compositionally biased region" description="Low complexity" evidence="2">
    <location>
        <begin position="1"/>
        <end position="10"/>
    </location>
</feature>
<feature type="compositionally biased region" description="Polar residues" evidence="2">
    <location>
        <begin position="307"/>
        <end position="327"/>
    </location>
</feature>
<feature type="region of interest" description="Disordered" evidence="2">
    <location>
        <begin position="900"/>
        <end position="972"/>
    </location>
</feature>
<feature type="region of interest" description="Disordered" evidence="2">
    <location>
        <begin position="796"/>
        <end position="869"/>
    </location>
</feature>
<organism evidence="3 4">
    <name type="scientific">Triparma verrucosa</name>
    <dbReference type="NCBI Taxonomy" id="1606542"/>
    <lineage>
        <taxon>Eukaryota</taxon>
        <taxon>Sar</taxon>
        <taxon>Stramenopiles</taxon>
        <taxon>Ochrophyta</taxon>
        <taxon>Bolidophyceae</taxon>
        <taxon>Parmales</taxon>
        <taxon>Triparmaceae</taxon>
        <taxon>Triparma</taxon>
    </lineage>
</organism>
<feature type="compositionally biased region" description="Polar residues" evidence="2">
    <location>
        <begin position="1012"/>
        <end position="1023"/>
    </location>
</feature>
<feature type="compositionally biased region" description="Acidic residues" evidence="2">
    <location>
        <begin position="209"/>
        <end position="221"/>
    </location>
</feature>
<reference evidence="4" key="1">
    <citation type="journal article" date="2023" name="Commun. Biol.">
        <title>Genome analysis of Parmales, the sister group of diatoms, reveals the evolutionary specialization of diatoms from phago-mixotrophs to photoautotrophs.</title>
        <authorList>
            <person name="Ban H."/>
            <person name="Sato S."/>
            <person name="Yoshikawa S."/>
            <person name="Yamada K."/>
            <person name="Nakamura Y."/>
            <person name="Ichinomiya M."/>
            <person name="Sato N."/>
            <person name="Blanc-Mathieu R."/>
            <person name="Endo H."/>
            <person name="Kuwata A."/>
            <person name="Ogata H."/>
        </authorList>
    </citation>
    <scope>NUCLEOTIDE SEQUENCE [LARGE SCALE GENOMIC DNA]</scope>
    <source>
        <strain evidence="4">NIES 3699</strain>
    </source>
</reference>